<feature type="transmembrane region" description="Helical" evidence="5">
    <location>
        <begin position="264"/>
        <end position="297"/>
    </location>
</feature>
<protein>
    <submittedName>
        <fullName evidence="7">Amino acid permease</fullName>
    </submittedName>
</protein>
<feature type="transmembrane region" description="Helical" evidence="5">
    <location>
        <begin position="125"/>
        <end position="144"/>
    </location>
</feature>
<accession>A0A2T2X0N5</accession>
<comment type="caution">
    <text evidence="7">The sequence shown here is derived from an EMBL/GenBank/DDBJ whole genome shotgun (WGS) entry which is preliminary data.</text>
</comment>
<feature type="transmembrane region" description="Helical" evidence="5">
    <location>
        <begin position="409"/>
        <end position="428"/>
    </location>
</feature>
<evidence type="ECO:0000313" key="7">
    <source>
        <dbReference type="EMBL" id="PSR28051.1"/>
    </source>
</evidence>
<keyword evidence="4 5" id="KW-0472">Membrane</keyword>
<feature type="transmembrane region" description="Helical" evidence="5">
    <location>
        <begin position="223"/>
        <end position="244"/>
    </location>
</feature>
<feature type="transmembrane region" description="Helical" evidence="5">
    <location>
        <begin position="45"/>
        <end position="67"/>
    </location>
</feature>
<keyword evidence="2 5" id="KW-0812">Transmembrane</keyword>
<dbReference type="Proteomes" id="UP000242705">
    <property type="component" value="Unassembled WGS sequence"/>
</dbReference>
<feature type="transmembrane region" description="Helical" evidence="5">
    <location>
        <begin position="181"/>
        <end position="202"/>
    </location>
</feature>
<gene>
    <name evidence="7" type="ORF">C7B47_06160</name>
</gene>
<proteinExistence type="predicted"/>
<evidence type="ECO:0000256" key="3">
    <source>
        <dbReference type="ARBA" id="ARBA00022989"/>
    </source>
</evidence>
<comment type="subcellular location">
    <subcellularLocation>
        <location evidence="1">Membrane</location>
        <topology evidence="1">Multi-pass membrane protein</topology>
    </subcellularLocation>
</comment>
<dbReference type="PANTHER" id="PTHR42770:SF7">
    <property type="entry name" value="MEMBRANE PROTEIN"/>
    <property type="match status" value="1"/>
</dbReference>
<organism evidence="7 8">
    <name type="scientific">Sulfobacillus thermosulfidooxidans</name>
    <dbReference type="NCBI Taxonomy" id="28034"/>
    <lineage>
        <taxon>Bacteria</taxon>
        <taxon>Bacillati</taxon>
        <taxon>Bacillota</taxon>
        <taxon>Clostridia</taxon>
        <taxon>Eubacteriales</taxon>
        <taxon>Clostridiales Family XVII. Incertae Sedis</taxon>
        <taxon>Sulfobacillus</taxon>
    </lineage>
</organism>
<sequence length="452" mass="48567">MGGVTMARRQVLPLRTAVSTSAGLASAAINFLACVEVAEYAGGPSAWIALLVAGALIVFSASNFAELSGLYPSAAAIRVWTRRGLNDSLSLIISLVYALTVIFVIAADAFVLANAFHAGIPQIPGWLWIVVLLLVIVIANLRGIRIAGRIQDANALLLLATLSIISLVILGKVPLPPVSKFLHVGPGIFQSIALGVFIYVGFEWVTPLAEEFSDARAIPRGMYIALGLIAIAFALFTVALTTIFPRTEQLKTTLIPQLLAGQKALGAVGFWWMLFVTITTAMTTFNGGLFTASRFVYALAREKSLPKVFAHLNDRWVPSYALMTLAGLSLVLALVIFVTGQFTILINAGAGVEGLIYALSALLVIRLRRKEPTRARPFHALGVPWLTAMVGIVFLLLGVGALMTSSSPVPWPLVFVGTLVILTSLYVYKVVPQLKTKNLVKSMKRAREETIE</sequence>
<feature type="transmembrane region" description="Helical" evidence="5">
    <location>
        <begin position="344"/>
        <end position="365"/>
    </location>
</feature>
<dbReference type="EMBL" id="PXYX01000008">
    <property type="protein sequence ID" value="PSR28051.1"/>
    <property type="molecule type" value="Genomic_DNA"/>
</dbReference>
<feature type="transmembrane region" description="Helical" evidence="5">
    <location>
        <begin position="12"/>
        <end position="33"/>
    </location>
</feature>
<keyword evidence="3 5" id="KW-1133">Transmembrane helix</keyword>
<evidence type="ECO:0000256" key="1">
    <source>
        <dbReference type="ARBA" id="ARBA00004141"/>
    </source>
</evidence>
<dbReference type="AlphaFoldDB" id="A0A2T2X0N5"/>
<evidence type="ECO:0000259" key="6">
    <source>
        <dbReference type="Pfam" id="PF00324"/>
    </source>
</evidence>
<dbReference type="InterPro" id="IPR050367">
    <property type="entry name" value="APC_superfamily"/>
</dbReference>
<evidence type="ECO:0000256" key="2">
    <source>
        <dbReference type="ARBA" id="ARBA00022692"/>
    </source>
</evidence>
<evidence type="ECO:0000313" key="8">
    <source>
        <dbReference type="Proteomes" id="UP000242705"/>
    </source>
</evidence>
<dbReference type="PIRSF" id="PIRSF006060">
    <property type="entry name" value="AA_transporter"/>
    <property type="match status" value="1"/>
</dbReference>
<feature type="transmembrane region" description="Helical" evidence="5">
    <location>
        <begin position="156"/>
        <end position="175"/>
    </location>
</feature>
<name>A0A2T2X0N5_SULTH</name>
<dbReference type="Pfam" id="PF00324">
    <property type="entry name" value="AA_permease"/>
    <property type="match status" value="1"/>
</dbReference>
<evidence type="ECO:0000256" key="4">
    <source>
        <dbReference type="ARBA" id="ARBA00023136"/>
    </source>
</evidence>
<evidence type="ECO:0000256" key="5">
    <source>
        <dbReference type="SAM" id="Phobius"/>
    </source>
</evidence>
<feature type="transmembrane region" description="Helical" evidence="5">
    <location>
        <begin position="377"/>
        <end position="403"/>
    </location>
</feature>
<dbReference type="Gene3D" id="1.20.1740.10">
    <property type="entry name" value="Amino acid/polyamine transporter I"/>
    <property type="match status" value="1"/>
</dbReference>
<dbReference type="GO" id="GO:0016020">
    <property type="term" value="C:membrane"/>
    <property type="evidence" value="ECO:0007669"/>
    <property type="project" value="UniProtKB-SubCell"/>
</dbReference>
<feature type="transmembrane region" description="Helical" evidence="5">
    <location>
        <begin position="88"/>
        <end position="113"/>
    </location>
</feature>
<dbReference type="PANTHER" id="PTHR42770">
    <property type="entry name" value="AMINO ACID TRANSPORTER-RELATED"/>
    <property type="match status" value="1"/>
</dbReference>
<reference evidence="7 8" key="1">
    <citation type="journal article" date="2014" name="BMC Genomics">
        <title>Comparison of environmental and isolate Sulfobacillus genomes reveals diverse carbon, sulfur, nitrogen, and hydrogen metabolisms.</title>
        <authorList>
            <person name="Justice N.B."/>
            <person name="Norman A."/>
            <person name="Brown C.T."/>
            <person name="Singh A."/>
            <person name="Thomas B.C."/>
            <person name="Banfield J.F."/>
        </authorList>
    </citation>
    <scope>NUCLEOTIDE SEQUENCE [LARGE SCALE GENOMIC DNA]</scope>
    <source>
        <strain evidence="7">AMDSBA5</strain>
    </source>
</reference>
<feature type="domain" description="Amino acid permease/ SLC12A" evidence="6">
    <location>
        <begin position="31"/>
        <end position="412"/>
    </location>
</feature>
<dbReference type="GO" id="GO:0055085">
    <property type="term" value="P:transmembrane transport"/>
    <property type="evidence" value="ECO:0007669"/>
    <property type="project" value="InterPro"/>
</dbReference>
<dbReference type="InterPro" id="IPR004841">
    <property type="entry name" value="AA-permease/SLC12A_dom"/>
</dbReference>
<feature type="transmembrane region" description="Helical" evidence="5">
    <location>
        <begin position="317"/>
        <end position="338"/>
    </location>
</feature>